<evidence type="ECO:0000313" key="2">
    <source>
        <dbReference type="EMBL" id="GAB1317958.1"/>
    </source>
</evidence>
<dbReference type="SUPFAM" id="SSF52540">
    <property type="entry name" value="P-loop containing nucleoside triphosphate hydrolases"/>
    <property type="match status" value="1"/>
</dbReference>
<dbReference type="CDD" id="cd19481">
    <property type="entry name" value="RecA-like_protease"/>
    <property type="match status" value="1"/>
</dbReference>
<dbReference type="EMBL" id="BAAFSV010000004">
    <property type="protein sequence ID" value="GAB1317958.1"/>
    <property type="molecule type" value="Genomic_DNA"/>
</dbReference>
<accession>A0ABQ0GJP0</accession>
<proteinExistence type="predicted"/>
<dbReference type="Proteomes" id="UP001628179">
    <property type="component" value="Unassembled WGS sequence"/>
</dbReference>
<dbReference type="InterPro" id="IPR054289">
    <property type="entry name" value="DUF7025"/>
</dbReference>
<dbReference type="Pfam" id="PF00004">
    <property type="entry name" value="AAA"/>
    <property type="match status" value="1"/>
</dbReference>
<dbReference type="Gene3D" id="3.40.50.300">
    <property type="entry name" value="P-loop containing nucleotide triphosphate hydrolases"/>
    <property type="match status" value="1"/>
</dbReference>
<gene>
    <name evidence="2" type="ORF">MFIFM68171_08168</name>
</gene>
<dbReference type="InterPro" id="IPR056599">
    <property type="entry name" value="AAA_lid_fung"/>
</dbReference>
<dbReference type="Pfam" id="PF22942">
    <property type="entry name" value="DUF7025"/>
    <property type="match status" value="1"/>
</dbReference>
<evidence type="ECO:0000259" key="1">
    <source>
        <dbReference type="SMART" id="SM00382"/>
    </source>
</evidence>
<keyword evidence="3" id="KW-1185">Reference proteome</keyword>
<sequence length="814" mass="91668">MPQPPATVQRTISEDRTAGHAAHAESGFSGLAAPRHQLPGYQASMKMLEQQYNEQVHKASQLHEDARRRAQAIQLQKENEAMIAIKDVVFKEGRLKGNEGQAPASAADATGEPHLLGTNHGYVVLYRVVCHRNHMKCSRRVWEDEPQNVVIDGDVHLAGKCLVADLSAFIVARGPTAFIVYRDSYCGSHAAVDFTQRPSTSTLGTQGVREVISVISRELHAAIQKISTFAPDDAAYPSGNRPPGVHMQQGTSSLGSRSPFEYSHYFFYHHLESIRQAAVENPCARDFRPLFSYLQTRPDPMYDKCDELFGQGLVTSETLPWLFRPNEVLVCEEDKLAVAYVLRWSSIGSESNGIDLDCWNWGYDGNFLRRKDKNLRLTAPTYDAIPIPQLPVYPLRYADGRTKQQLLKTGTRFSELMNQTHVAYEGLDYRGERIYPPDSRCMIDYQMYRKFHALADAFSFSTRPAAMFDQWPQEISVTTKLCPSNLMLLPPGIHGFFLKDKKWVYLLVENIRPVHWNKEAFERLVLPRRIKNLVKALVLVRKADAVDPSVNVGLKGMRSDLIRGKGGGLIMLLHGGPGTGKTLTAESVAELAEMPLYNVTCGDIGTKPEAVEQYLNSVLHLGQKWNCVLLLDEADVFLEQRSLSDLERNSLVSVFLRTLEYYDGVLILTSNRVGTFDAAFKSRIQVALHYPVLDRPSRHQIWQNFLEILRADNEDIDFDGIAAHMDELADQEMNGRQIRNVVMTARQLAMFEKTTVAWDHLEQAISAASDFDKHLHNPRFLTDEEWIMDTETTVSGAAAIRNQSDRGLPPLSRG</sequence>
<dbReference type="InterPro" id="IPR003593">
    <property type="entry name" value="AAA+_ATPase"/>
</dbReference>
<dbReference type="InterPro" id="IPR003959">
    <property type="entry name" value="ATPase_AAA_core"/>
</dbReference>
<comment type="caution">
    <text evidence="2">The sequence shown here is derived from an EMBL/GenBank/DDBJ whole genome shotgun (WGS) entry which is preliminary data.</text>
</comment>
<dbReference type="InterPro" id="IPR027417">
    <property type="entry name" value="P-loop_NTPase"/>
</dbReference>
<feature type="domain" description="AAA+ ATPase" evidence="1">
    <location>
        <begin position="567"/>
        <end position="694"/>
    </location>
</feature>
<dbReference type="Pfam" id="PF23232">
    <property type="entry name" value="AAA_lid_13"/>
    <property type="match status" value="1"/>
</dbReference>
<organism evidence="2 3">
    <name type="scientific">Madurella fahalii</name>
    <dbReference type="NCBI Taxonomy" id="1157608"/>
    <lineage>
        <taxon>Eukaryota</taxon>
        <taxon>Fungi</taxon>
        <taxon>Dikarya</taxon>
        <taxon>Ascomycota</taxon>
        <taxon>Pezizomycotina</taxon>
        <taxon>Sordariomycetes</taxon>
        <taxon>Sordariomycetidae</taxon>
        <taxon>Sordariales</taxon>
        <taxon>Sordariales incertae sedis</taxon>
        <taxon>Madurella</taxon>
    </lineage>
</organism>
<reference evidence="2 3" key="1">
    <citation type="submission" date="2024-09" db="EMBL/GenBank/DDBJ databases">
        <title>Itraconazole resistance in Madurella fahalii resulting from another homologue of gene encoding cytochrome P450 14-alpha sterol demethylase (CYP51).</title>
        <authorList>
            <person name="Yoshioka I."/>
            <person name="Fahal A.H."/>
            <person name="Kaneko S."/>
            <person name="Yaguchi T."/>
        </authorList>
    </citation>
    <scope>NUCLEOTIDE SEQUENCE [LARGE SCALE GENOMIC DNA]</scope>
    <source>
        <strain evidence="2 3">IFM 68171</strain>
    </source>
</reference>
<dbReference type="GeneID" id="98178911"/>
<dbReference type="PANTHER" id="PTHR46411:SF2">
    <property type="entry name" value="AAA+ ATPASE DOMAIN-CONTAINING PROTEIN"/>
    <property type="match status" value="1"/>
</dbReference>
<evidence type="ECO:0000313" key="3">
    <source>
        <dbReference type="Proteomes" id="UP001628179"/>
    </source>
</evidence>
<name>A0ABQ0GJP0_9PEZI</name>
<dbReference type="SMART" id="SM00382">
    <property type="entry name" value="AAA"/>
    <property type="match status" value="1"/>
</dbReference>
<dbReference type="RefSeq" id="XP_070919689.1">
    <property type="nucleotide sequence ID" value="XM_071063588.1"/>
</dbReference>
<dbReference type="PANTHER" id="PTHR46411">
    <property type="entry name" value="FAMILY ATPASE, PUTATIVE-RELATED"/>
    <property type="match status" value="1"/>
</dbReference>
<protein>
    <recommendedName>
        <fullName evidence="1">AAA+ ATPase domain-containing protein</fullName>
    </recommendedName>
</protein>